<evidence type="ECO:0000313" key="3">
    <source>
        <dbReference type="Proteomes" id="UP000799444"/>
    </source>
</evidence>
<reference evidence="2" key="1">
    <citation type="journal article" date="2020" name="Stud. Mycol.">
        <title>101 Dothideomycetes genomes: a test case for predicting lifestyles and emergence of pathogens.</title>
        <authorList>
            <person name="Haridas S."/>
            <person name="Albert R."/>
            <person name="Binder M."/>
            <person name="Bloem J."/>
            <person name="Labutti K."/>
            <person name="Salamov A."/>
            <person name="Andreopoulos B."/>
            <person name="Baker S."/>
            <person name="Barry K."/>
            <person name="Bills G."/>
            <person name="Bluhm B."/>
            <person name="Cannon C."/>
            <person name="Castanera R."/>
            <person name="Culley D."/>
            <person name="Daum C."/>
            <person name="Ezra D."/>
            <person name="Gonzalez J."/>
            <person name="Henrissat B."/>
            <person name="Kuo A."/>
            <person name="Liang C."/>
            <person name="Lipzen A."/>
            <person name="Lutzoni F."/>
            <person name="Magnuson J."/>
            <person name="Mondo S."/>
            <person name="Nolan M."/>
            <person name="Ohm R."/>
            <person name="Pangilinan J."/>
            <person name="Park H.-J."/>
            <person name="Ramirez L."/>
            <person name="Alfaro M."/>
            <person name="Sun H."/>
            <person name="Tritt A."/>
            <person name="Yoshinaga Y."/>
            <person name="Zwiers L.-H."/>
            <person name="Turgeon B."/>
            <person name="Goodwin S."/>
            <person name="Spatafora J."/>
            <person name="Crous P."/>
            <person name="Grigoriev I."/>
        </authorList>
    </citation>
    <scope>NUCLEOTIDE SEQUENCE</scope>
    <source>
        <strain evidence="2">CBS 125425</strain>
    </source>
</reference>
<accession>A0A9P4R9S3</accession>
<comment type="caution">
    <text evidence="2">The sequence shown here is derived from an EMBL/GenBank/DDBJ whole genome shotgun (WGS) entry which is preliminary data.</text>
</comment>
<feature type="compositionally biased region" description="Basic and acidic residues" evidence="1">
    <location>
        <begin position="1"/>
        <end position="12"/>
    </location>
</feature>
<dbReference type="EMBL" id="ML996104">
    <property type="protein sequence ID" value="KAF2739448.1"/>
    <property type="molecule type" value="Genomic_DNA"/>
</dbReference>
<proteinExistence type="predicted"/>
<gene>
    <name evidence="2" type="ORF">EJ04DRAFT_508734</name>
</gene>
<protein>
    <submittedName>
        <fullName evidence="2">Uncharacterized protein</fullName>
    </submittedName>
</protein>
<evidence type="ECO:0000256" key="1">
    <source>
        <dbReference type="SAM" id="MobiDB-lite"/>
    </source>
</evidence>
<organism evidence="2 3">
    <name type="scientific">Polyplosphaeria fusca</name>
    <dbReference type="NCBI Taxonomy" id="682080"/>
    <lineage>
        <taxon>Eukaryota</taxon>
        <taxon>Fungi</taxon>
        <taxon>Dikarya</taxon>
        <taxon>Ascomycota</taxon>
        <taxon>Pezizomycotina</taxon>
        <taxon>Dothideomycetes</taxon>
        <taxon>Pleosporomycetidae</taxon>
        <taxon>Pleosporales</taxon>
        <taxon>Tetraplosphaeriaceae</taxon>
        <taxon>Polyplosphaeria</taxon>
    </lineage>
</organism>
<dbReference type="Proteomes" id="UP000799444">
    <property type="component" value="Unassembled WGS sequence"/>
</dbReference>
<dbReference type="AlphaFoldDB" id="A0A9P4R9S3"/>
<evidence type="ECO:0000313" key="2">
    <source>
        <dbReference type="EMBL" id="KAF2739448.1"/>
    </source>
</evidence>
<sequence>MEIARGRNRQEDITSPPLHARSVSDSALRSRSKPKQVAFWNRARGDNGRTCVVLPARASPLLQPFPTSRSIAMRATKSDRDHLETPRETNRRRFRRLPLPRHNDVGGIEFTVPDTCSIRESKPPRSARVRRLPDYFFRQTSGLSDYQQRSPLQ</sequence>
<feature type="region of interest" description="Disordered" evidence="1">
    <location>
        <begin position="1"/>
        <end position="41"/>
    </location>
</feature>
<keyword evidence="3" id="KW-1185">Reference proteome</keyword>
<name>A0A9P4R9S3_9PLEO</name>